<dbReference type="Proteomes" id="UP000326759">
    <property type="component" value="Unassembled WGS sequence"/>
</dbReference>
<gene>
    <name evidence="1" type="ORF">Anas_09936</name>
</gene>
<organism evidence="1 2">
    <name type="scientific">Armadillidium nasatum</name>
    <dbReference type="NCBI Taxonomy" id="96803"/>
    <lineage>
        <taxon>Eukaryota</taxon>
        <taxon>Metazoa</taxon>
        <taxon>Ecdysozoa</taxon>
        <taxon>Arthropoda</taxon>
        <taxon>Crustacea</taxon>
        <taxon>Multicrustacea</taxon>
        <taxon>Malacostraca</taxon>
        <taxon>Eumalacostraca</taxon>
        <taxon>Peracarida</taxon>
        <taxon>Isopoda</taxon>
        <taxon>Oniscidea</taxon>
        <taxon>Crinocheta</taxon>
        <taxon>Armadillidiidae</taxon>
        <taxon>Armadillidium</taxon>
    </lineage>
</organism>
<proteinExistence type="predicted"/>
<reference evidence="1 2" key="1">
    <citation type="journal article" date="2019" name="PLoS Biol.">
        <title>Sex chromosomes control vertical transmission of feminizing Wolbachia symbionts in an isopod.</title>
        <authorList>
            <person name="Becking T."/>
            <person name="Chebbi M.A."/>
            <person name="Giraud I."/>
            <person name="Moumen B."/>
            <person name="Laverre T."/>
            <person name="Caubet Y."/>
            <person name="Peccoud J."/>
            <person name="Gilbert C."/>
            <person name="Cordaux R."/>
        </authorList>
    </citation>
    <scope>NUCLEOTIDE SEQUENCE [LARGE SCALE GENOMIC DNA]</scope>
    <source>
        <strain evidence="1">ANa2</strain>
        <tissue evidence="1">Whole body excluding digestive tract and cuticle</tissue>
    </source>
</reference>
<sequence length="101" mass="11558">MKMIATIAYCVFGMALLSMAINLMQQQIVEKTKWLGKQIGISGEPEDDSWKYKNIIKSDNLLITSSTPMISNGIYISNVLDHIYYNLVSFRAYLYILIDLQ</sequence>
<dbReference type="OrthoDB" id="297496at2759"/>
<dbReference type="AlphaFoldDB" id="A0A5N5TK52"/>
<dbReference type="Gene3D" id="1.10.287.70">
    <property type="match status" value="1"/>
</dbReference>
<comment type="caution">
    <text evidence="1">The sequence shown here is derived from an EMBL/GenBank/DDBJ whole genome shotgun (WGS) entry which is preliminary data.</text>
</comment>
<evidence type="ECO:0000313" key="1">
    <source>
        <dbReference type="EMBL" id="KAB7506526.1"/>
    </source>
</evidence>
<protein>
    <submittedName>
        <fullName evidence="1">Uncharacterized protein</fullName>
    </submittedName>
</protein>
<accession>A0A5N5TK52</accession>
<evidence type="ECO:0000313" key="2">
    <source>
        <dbReference type="Proteomes" id="UP000326759"/>
    </source>
</evidence>
<keyword evidence="2" id="KW-1185">Reference proteome</keyword>
<dbReference type="EMBL" id="SEYY01000760">
    <property type="protein sequence ID" value="KAB7506526.1"/>
    <property type="molecule type" value="Genomic_DNA"/>
</dbReference>
<name>A0A5N5TK52_9CRUS</name>